<proteinExistence type="predicted"/>
<accession>A0A915IE86</accession>
<reference evidence="2" key="1">
    <citation type="submission" date="2022-11" db="UniProtKB">
        <authorList>
            <consortium name="WormBaseParasite"/>
        </authorList>
    </citation>
    <scope>IDENTIFICATION</scope>
</reference>
<dbReference type="Proteomes" id="UP000887565">
    <property type="component" value="Unplaced"/>
</dbReference>
<organism evidence="1 2">
    <name type="scientific">Romanomermis culicivorax</name>
    <name type="common">Nematode worm</name>
    <dbReference type="NCBI Taxonomy" id="13658"/>
    <lineage>
        <taxon>Eukaryota</taxon>
        <taxon>Metazoa</taxon>
        <taxon>Ecdysozoa</taxon>
        <taxon>Nematoda</taxon>
        <taxon>Enoplea</taxon>
        <taxon>Dorylaimia</taxon>
        <taxon>Mermithida</taxon>
        <taxon>Mermithoidea</taxon>
        <taxon>Mermithidae</taxon>
        <taxon>Romanomermis</taxon>
    </lineage>
</organism>
<name>A0A915IE86_ROMCU</name>
<evidence type="ECO:0000313" key="1">
    <source>
        <dbReference type="Proteomes" id="UP000887565"/>
    </source>
</evidence>
<dbReference type="WBParaSite" id="nRc.2.0.1.t12212-RA">
    <property type="protein sequence ID" value="nRc.2.0.1.t12212-RA"/>
    <property type="gene ID" value="nRc.2.0.1.g12212"/>
</dbReference>
<protein>
    <submittedName>
        <fullName evidence="2">Secreted protein</fullName>
    </submittedName>
</protein>
<keyword evidence="1" id="KW-1185">Reference proteome</keyword>
<dbReference type="AlphaFoldDB" id="A0A915IE86"/>
<sequence>MVVAVVDVEAVGGSGVVCVMVVAVADVGAMSSSDVAVGCSDVEDDMAGSTSIGGCSRNGTLNTGFSRFFKDTMQFWILALRCNGLI</sequence>
<evidence type="ECO:0000313" key="2">
    <source>
        <dbReference type="WBParaSite" id="nRc.2.0.1.t12212-RA"/>
    </source>
</evidence>